<accession>A0A817FFQ1</accession>
<evidence type="ECO:0000256" key="2">
    <source>
        <dbReference type="SAM" id="Phobius"/>
    </source>
</evidence>
<evidence type="ECO:0000256" key="1">
    <source>
        <dbReference type="SAM" id="MobiDB-lite"/>
    </source>
</evidence>
<feature type="transmembrane region" description="Helical" evidence="2">
    <location>
        <begin position="49"/>
        <end position="67"/>
    </location>
</feature>
<sequence>MGCQRVYTVTEEFITKARSKRSQSTNRAYTQNIRREQDRRNSRWKTCGLTTYSKFIYVLWLILIPVIRKNTLATSTHKNNPETKENTEAAAQDPQIYNN</sequence>
<evidence type="ECO:0000313" key="4">
    <source>
        <dbReference type="Proteomes" id="UP000675881"/>
    </source>
</evidence>
<gene>
    <name evidence="3" type="ORF">LSAA_337</name>
</gene>
<comment type="caution">
    <text evidence="3">The sequence shown here is derived from an EMBL/GenBank/DDBJ whole genome shotgun (WGS) entry which is preliminary data.</text>
</comment>
<proteinExistence type="predicted"/>
<organism evidence="3 4">
    <name type="scientific">Lepeophtheirus salmonis</name>
    <name type="common">Salmon louse</name>
    <name type="synonym">Caligus salmonis</name>
    <dbReference type="NCBI Taxonomy" id="72036"/>
    <lineage>
        <taxon>Eukaryota</taxon>
        <taxon>Metazoa</taxon>
        <taxon>Ecdysozoa</taxon>
        <taxon>Arthropoda</taxon>
        <taxon>Crustacea</taxon>
        <taxon>Multicrustacea</taxon>
        <taxon>Hexanauplia</taxon>
        <taxon>Copepoda</taxon>
        <taxon>Siphonostomatoida</taxon>
        <taxon>Caligidae</taxon>
        <taxon>Lepeophtheirus</taxon>
    </lineage>
</organism>
<protein>
    <submittedName>
        <fullName evidence="3">(salmon louse) hypothetical protein</fullName>
    </submittedName>
</protein>
<keyword evidence="2" id="KW-0812">Transmembrane</keyword>
<dbReference type="Proteomes" id="UP000675881">
    <property type="component" value="Unassembled WGS sequence"/>
</dbReference>
<dbReference type="EMBL" id="CAJNVT010000168">
    <property type="protein sequence ID" value="CAF2746943.1"/>
    <property type="molecule type" value="Genomic_DNA"/>
</dbReference>
<feature type="region of interest" description="Disordered" evidence="1">
    <location>
        <begin position="75"/>
        <end position="99"/>
    </location>
</feature>
<evidence type="ECO:0000313" key="3">
    <source>
        <dbReference type="EMBL" id="CAF2746943.1"/>
    </source>
</evidence>
<dbReference type="AlphaFoldDB" id="A0A817FFQ1"/>
<keyword evidence="2" id="KW-1133">Transmembrane helix</keyword>
<keyword evidence="4" id="KW-1185">Reference proteome</keyword>
<reference evidence="3" key="1">
    <citation type="submission" date="2021-02" db="EMBL/GenBank/DDBJ databases">
        <authorList>
            <person name="Bekaert M."/>
        </authorList>
    </citation>
    <scope>NUCLEOTIDE SEQUENCE</scope>
    <source>
        <strain evidence="3">IoA-00</strain>
    </source>
</reference>
<keyword evidence="2" id="KW-0472">Membrane</keyword>
<name>A0A817FFQ1_LEPSM</name>